<gene>
    <name evidence="1" type="ORF">MMYC01_202899</name>
</gene>
<name>A0A175W9G5_9PEZI</name>
<dbReference type="AlphaFoldDB" id="A0A175W9G5"/>
<evidence type="ECO:0000313" key="1">
    <source>
        <dbReference type="EMBL" id="KXX80438.1"/>
    </source>
</evidence>
<dbReference type="VEuPathDB" id="FungiDB:MMYC01_202899"/>
<comment type="caution">
    <text evidence="1">The sequence shown here is derived from an EMBL/GenBank/DDBJ whole genome shotgun (WGS) entry which is preliminary data.</text>
</comment>
<accession>A0A175W9G5</accession>
<dbReference type="OrthoDB" id="4589197at2759"/>
<dbReference type="Proteomes" id="UP000078237">
    <property type="component" value="Unassembled WGS sequence"/>
</dbReference>
<evidence type="ECO:0000313" key="2">
    <source>
        <dbReference type="Proteomes" id="UP000078237"/>
    </source>
</evidence>
<sequence>MSTPTALLLEQPWADDPHWKAYVTGALFPRLGFEAAAAAAETETASSTKNKIKDKFRHRRESERFEGAVARISGSRAPVKNYIAKAKALKTEWYGRCEIEGQIRTVKKALLYCDGIVDLAERTTSERLACKQLVVELEDTKCFFWAARTIHGFVGPSRTQRISQKPKKP</sequence>
<keyword evidence="2" id="KW-1185">Reference proteome</keyword>
<protein>
    <submittedName>
        <fullName evidence="1">Uncharacterized protein</fullName>
    </submittedName>
</protein>
<reference evidence="1 2" key="1">
    <citation type="journal article" date="2016" name="Genome Announc.">
        <title>Genome Sequence of Madurella mycetomatis mm55, Isolated from a Human Mycetoma Case in Sudan.</title>
        <authorList>
            <person name="Smit S."/>
            <person name="Derks M.F."/>
            <person name="Bervoets S."/>
            <person name="Fahal A."/>
            <person name="van Leeuwen W."/>
            <person name="van Belkum A."/>
            <person name="van de Sande W.W."/>
        </authorList>
    </citation>
    <scope>NUCLEOTIDE SEQUENCE [LARGE SCALE GENOMIC DNA]</scope>
    <source>
        <strain evidence="2">mm55</strain>
    </source>
</reference>
<dbReference type="EMBL" id="LCTW02000059">
    <property type="protein sequence ID" value="KXX80438.1"/>
    <property type="molecule type" value="Genomic_DNA"/>
</dbReference>
<proteinExistence type="predicted"/>
<organism evidence="1 2">
    <name type="scientific">Madurella mycetomatis</name>
    <dbReference type="NCBI Taxonomy" id="100816"/>
    <lineage>
        <taxon>Eukaryota</taxon>
        <taxon>Fungi</taxon>
        <taxon>Dikarya</taxon>
        <taxon>Ascomycota</taxon>
        <taxon>Pezizomycotina</taxon>
        <taxon>Sordariomycetes</taxon>
        <taxon>Sordariomycetidae</taxon>
        <taxon>Sordariales</taxon>
        <taxon>Sordariales incertae sedis</taxon>
        <taxon>Madurella</taxon>
    </lineage>
</organism>